<organism evidence="1 2">
    <name type="scientific">Novosphingobium cyanobacteriorum</name>
    <dbReference type="NCBI Taxonomy" id="3024215"/>
    <lineage>
        <taxon>Bacteria</taxon>
        <taxon>Pseudomonadati</taxon>
        <taxon>Pseudomonadota</taxon>
        <taxon>Alphaproteobacteria</taxon>
        <taxon>Sphingomonadales</taxon>
        <taxon>Sphingomonadaceae</taxon>
        <taxon>Novosphingobium</taxon>
    </lineage>
</organism>
<gene>
    <name evidence="1" type="ORF">POM99_11895</name>
</gene>
<accession>A0ABT6CJ36</accession>
<keyword evidence="2" id="KW-1185">Reference proteome</keyword>
<sequence length="93" mass="10304">MNTTIRAESHDTRRDFWSDHATVLRREAAGGLLHDFATLHAGTLADMVRMVARMTADERDGLVIEKAGDRQYGPGEIMALAHRDDFPGGPISR</sequence>
<comment type="caution">
    <text evidence="1">The sequence shown here is derived from an EMBL/GenBank/DDBJ whole genome shotgun (WGS) entry which is preliminary data.</text>
</comment>
<protein>
    <submittedName>
        <fullName evidence="1">Uncharacterized protein</fullName>
    </submittedName>
</protein>
<dbReference type="EMBL" id="JAROCY010000010">
    <property type="protein sequence ID" value="MDF8333907.1"/>
    <property type="molecule type" value="Genomic_DNA"/>
</dbReference>
<evidence type="ECO:0000313" key="1">
    <source>
        <dbReference type="EMBL" id="MDF8333907.1"/>
    </source>
</evidence>
<dbReference type="RefSeq" id="WP_277278053.1">
    <property type="nucleotide sequence ID" value="NZ_JAROCY010000010.1"/>
</dbReference>
<reference evidence="1 2" key="1">
    <citation type="submission" date="2023-03" db="EMBL/GenBank/DDBJ databases">
        <title>Novosphingobium cyanobacteriorum sp. nov., isolated from a eutrophic reservoir during the Microcystis bloom period.</title>
        <authorList>
            <person name="Kang M."/>
            <person name="Le V."/>
            <person name="Ko S.-R."/>
            <person name="Lee S.-A."/>
            <person name="Ahn C.-Y."/>
        </authorList>
    </citation>
    <scope>NUCLEOTIDE SEQUENCE [LARGE SCALE GENOMIC DNA]</scope>
    <source>
        <strain evidence="1 2">HBC54</strain>
    </source>
</reference>
<dbReference type="Proteomes" id="UP001222770">
    <property type="component" value="Unassembled WGS sequence"/>
</dbReference>
<evidence type="ECO:0000313" key="2">
    <source>
        <dbReference type="Proteomes" id="UP001222770"/>
    </source>
</evidence>
<name>A0ABT6CJ36_9SPHN</name>
<proteinExistence type="predicted"/>